<feature type="domain" description="N-acetyltransferase" evidence="3">
    <location>
        <begin position="20"/>
        <end position="187"/>
    </location>
</feature>
<dbReference type="InterPro" id="IPR050832">
    <property type="entry name" value="Bact_Acetyltransf"/>
</dbReference>
<accession>A0A830GQ68</accession>
<evidence type="ECO:0000313" key="4">
    <source>
        <dbReference type="EMBL" id="GGN98928.1"/>
    </source>
</evidence>
<dbReference type="Pfam" id="PF00583">
    <property type="entry name" value="Acetyltransf_1"/>
    <property type="match status" value="1"/>
</dbReference>
<dbReference type="InterPro" id="IPR016181">
    <property type="entry name" value="Acyl_CoA_acyltransferase"/>
</dbReference>
<dbReference type="AlphaFoldDB" id="A0A830GQ68"/>
<dbReference type="GO" id="GO:0016747">
    <property type="term" value="F:acyltransferase activity, transferring groups other than amino-acyl groups"/>
    <property type="evidence" value="ECO:0007669"/>
    <property type="project" value="InterPro"/>
</dbReference>
<reference evidence="4" key="2">
    <citation type="submission" date="2020-09" db="EMBL/GenBank/DDBJ databases">
        <authorList>
            <person name="Sun Q."/>
            <person name="Ohkuma M."/>
        </authorList>
    </citation>
    <scope>NUCLEOTIDE SEQUENCE</scope>
    <source>
        <strain evidence="4">JCM 17820</strain>
    </source>
</reference>
<evidence type="ECO:0000313" key="5">
    <source>
        <dbReference type="Proteomes" id="UP000605784"/>
    </source>
</evidence>
<dbReference type="EMBL" id="BMOU01000005">
    <property type="protein sequence ID" value="GGN98928.1"/>
    <property type="molecule type" value="Genomic_DNA"/>
</dbReference>
<gene>
    <name evidence="4" type="ORF">GCM10009030_29900</name>
</gene>
<name>A0A830GQ68_9EURY</name>
<dbReference type="PANTHER" id="PTHR43877:SF1">
    <property type="entry name" value="ACETYLTRANSFERASE"/>
    <property type="match status" value="1"/>
</dbReference>
<dbReference type="PANTHER" id="PTHR43877">
    <property type="entry name" value="AMINOALKYLPHOSPHONATE N-ACETYLTRANSFERASE-RELATED-RELATED"/>
    <property type="match status" value="1"/>
</dbReference>
<keyword evidence="2" id="KW-0012">Acyltransferase</keyword>
<keyword evidence="1" id="KW-0808">Transferase</keyword>
<dbReference type="PROSITE" id="PS51186">
    <property type="entry name" value="GNAT"/>
    <property type="match status" value="1"/>
</dbReference>
<reference evidence="4" key="1">
    <citation type="journal article" date="2014" name="Int. J. Syst. Evol. Microbiol.">
        <title>Complete genome sequence of Corynebacterium casei LMG S-19264T (=DSM 44701T), isolated from a smear-ripened cheese.</title>
        <authorList>
            <consortium name="US DOE Joint Genome Institute (JGI-PGF)"/>
            <person name="Walter F."/>
            <person name="Albersmeier A."/>
            <person name="Kalinowski J."/>
            <person name="Ruckert C."/>
        </authorList>
    </citation>
    <scope>NUCLEOTIDE SEQUENCE</scope>
    <source>
        <strain evidence="4">JCM 17820</strain>
    </source>
</reference>
<protein>
    <recommendedName>
        <fullName evidence="3">N-acetyltransferase domain-containing protein</fullName>
    </recommendedName>
</protein>
<evidence type="ECO:0000256" key="2">
    <source>
        <dbReference type="ARBA" id="ARBA00023315"/>
    </source>
</evidence>
<keyword evidence="5" id="KW-1185">Reference proteome</keyword>
<sequence>MVELWRLTRNRYGRAVYDRLAAAGVTATLLSEYVADPAAVDPSGSESVSVEVCDPARVSELGAPVGELADGEVVLGAFEGGTPLGYLFCSLDATHAIAPLERRRSFEGAYLRRVFVAPDHRQRGVASSLVVGACDWAHGRGATRASALVARDNVPSRALFAAHGFDVVRDHRYVRVGPLSHYSVRAT</sequence>
<dbReference type="Proteomes" id="UP000605784">
    <property type="component" value="Unassembled WGS sequence"/>
</dbReference>
<proteinExistence type="predicted"/>
<organism evidence="4 5">
    <name type="scientific">Haloarcula pellucida</name>
    <dbReference type="NCBI Taxonomy" id="1427151"/>
    <lineage>
        <taxon>Archaea</taxon>
        <taxon>Methanobacteriati</taxon>
        <taxon>Methanobacteriota</taxon>
        <taxon>Stenosarchaea group</taxon>
        <taxon>Halobacteria</taxon>
        <taxon>Halobacteriales</taxon>
        <taxon>Haloarculaceae</taxon>
        <taxon>Haloarcula</taxon>
    </lineage>
</organism>
<dbReference type="SUPFAM" id="SSF55729">
    <property type="entry name" value="Acyl-CoA N-acyltransferases (Nat)"/>
    <property type="match status" value="1"/>
</dbReference>
<dbReference type="Gene3D" id="3.40.630.30">
    <property type="match status" value="1"/>
</dbReference>
<dbReference type="CDD" id="cd04301">
    <property type="entry name" value="NAT_SF"/>
    <property type="match status" value="1"/>
</dbReference>
<evidence type="ECO:0000259" key="3">
    <source>
        <dbReference type="PROSITE" id="PS51186"/>
    </source>
</evidence>
<evidence type="ECO:0000256" key="1">
    <source>
        <dbReference type="ARBA" id="ARBA00022679"/>
    </source>
</evidence>
<dbReference type="InterPro" id="IPR000182">
    <property type="entry name" value="GNAT_dom"/>
</dbReference>
<comment type="caution">
    <text evidence="4">The sequence shown here is derived from an EMBL/GenBank/DDBJ whole genome shotgun (WGS) entry which is preliminary data.</text>
</comment>
<dbReference type="RefSeq" id="WP_188999633.1">
    <property type="nucleotide sequence ID" value="NZ_BMOU01000005.1"/>
</dbReference>